<keyword evidence="3" id="KW-1185">Reference proteome</keyword>
<feature type="compositionally biased region" description="Pro residues" evidence="1">
    <location>
        <begin position="475"/>
        <end position="486"/>
    </location>
</feature>
<feature type="compositionally biased region" description="Polar residues" evidence="1">
    <location>
        <begin position="837"/>
        <end position="858"/>
    </location>
</feature>
<feature type="compositionally biased region" description="Polar residues" evidence="1">
    <location>
        <begin position="1282"/>
        <end position="1293"/>
    </location>
</feature>
<feature type="region of interest" description="Disordered" evidence="1">
    <location>
        <begin position="370"/>
        <end position="523"/>
    </location>
</feature>
<feature type="compositionally biased region" description="Basic and acidic residues" evidence="1">
    <location>
        <begin position="489"/>
        <end position="503"/>
    </location>
</feature>
<gene>
    <name evidence="2" type="ORF">Agub_g3544</name>
</gene>
<dbReference type="InterPro" id="IPR039877">
    <property type="entry name" value="TMEM131-like"/>
</dbReference>
<feature type="compositionally biased region" description="Gly residues" evidence="1">
    <location>
        <begin position="326"/>
        <end position="351"/>
    </location>
</feature>
<feature type="region of interest" description="Disordered" evidence="1">
    <location>
        <begin position="556"/>
        <end position="578"/>
    </location>
</feature>
<dbReference type="PANTHER" id="PTHR22050">
    <property type="entry name" value="RW1 PROTEIN HOMOLOG"/>
    <property type="match status" value="1"/>
</dbReference>
<dbReference type="EMBL" id="BMAR01000003">
    <property type="protein sequence ID" value="GFR42613.1"/>
    <property type="molecule type" value="Genomic_DNA"/>
</dbReference>
<evidence type="ECO:0000313" key="3">
    <source>
        <dbReference type="Proteomes" id="UP001054857"/>
    </source>
</evidence>
<feature type="compositionally biased region" description="Low complexity" evidence="1">
    <location>
        <begin position="195"/>
        <end position="215"/>
    </location>
</feature>
<feature type="region of interest" description="Disordered" evidence="1">
    <location>
        <begin position="1163"/>
        <end position="1197"/>
    </location>
</feature>
<feature type="region of interest" description="Disordered" evidence="1">
    <location>
        <begin position="760"/>
        <end position="784"/>
    </location>
</feature>
<feature type="compositionally biased region" description="Basic residues" evidence="1">
    <location>
        <begin position="1188"/>
        <end position="1197"/>
    </location>
</feature>
<name>A0AAD3DJC9_9CHLO</name>
<dbReference type="PANTHER" id="PTHR22050:SF0">
    <property type="entry name" value="TRANSMEMBRANE PROTEIN 131 HOMOLOG"/>
    <property type="match status" value="1"/>
</dbReference>
<feature type="region of interest" description="Disordered" evidence="1">
    <location>
        <begin position="874"/>
        <end position="913"/>
    </location>
</feature>
<comment type="caution">
    <text evidence="2">The sequence shown here is derived from an EMBL/GenBank/DDBJ whole genome shotgun (WGS) entry which is preliminary data.</text>
</comment>
<feature type="compositionally biased region" description="Low complexity" evidence="1">
    <location>
        <begin position="383"/>
        <end position="410"/>
    </location>
</feature>
<evidence type="ECO:0000256" key="1">
    <source>
        <dbReference type="SAM" id="MobiDB-lite"/>
    </source>
</evidence>
<feature type="compositionally biased region" description="Gly residues" evidence="1">
    <location>
        <begin position="157"/>
        <end position="187"/>
    </location>
</feature>
<evidence type="ECO:0000313" key="2">
    <source>
        <dbReference type="EMBL" id="GFR42613.1"/>
    </source>
</evidence>
<feature type="region of interest" description="Disordered" evidence="1">
    <location>
        <begin position="1104"/>
        <end position="1145"/>
    </location>
</feature>
<feature type="compositionally biased region" description="Low complexity" evidence="1">
    <location>
        <begin position="1176"/>
        <end position="1187"/>
    </location>
</feature>
<feature type="region of interest" description="Disordered" evidence="1">
    <location>
        <begin position="1017"/>
        <end position="1039"/>
    </location>
</feature>
<feature type="region of interest" description="Disordered" evidence="1">
    <location>
        <begin position="837"/>
        <end position="860"/>
    </location>
</feature>
<organism evidence="2 3">
    <name type="scientific">Astrephomene gubernaculifera</name>
    <dbReference type="NCBI Taxonomy" id="47775"/>
    <lineage>
        <taxon>Eukaryota</taxon>
        <taxon>Viridiplantae</taxon>
        <taxon>Chlorophyta</taxon>
        <taxon>core chlorophytes</taxon>
        <taxon>Chlorophyceae</taxon>
        <taxon>CS clade</taxon>
        <taxon>Chlamydomonadales</taxon>
        <taxon>Astrephomenaceae</taxon>
        <taxon>Astrephomene</taxon>
    </lineage>
</organism>
<reference evidence="2 3" key="1">
    <citation type="journal article" date="2021" name="Sci. Rep.">
        <title>Genome sequencing of the multicellular alga Astrephomene provides insights into convergent evolution of germ-soma differentiation.</title>
        <authorList>
            <person name="Yamashita S."/>
            <person name="Yamamoto K."/>
            <person name="Matsuzaki R."/>
            <person name="Suzuki S."/>
            <person name="Yamaguchi H."/>
            <person name="Hirooka S."/>
            <person name="Minakuchi Y."/>
            <person name="Miyagishima S."/>
            <person name="Kawachi M."/>
            <person name="Toyoda A."/>
            <person name="Nozaki H."/>
        </authorList>
    </citation>
    <scope>NUCLEOTIDE SEQUENCE [LARGE SCALE GENOMIC DNA]</scope>
    <source>
        <strain evidence="2 3">NIES-4017</strain>
    </source>
</reference>
<feature type="non-terminal residue" evidence="2">
    <location>
        <position position="1300"/>
    </location>
</feature>
<accession>A0AAD3DJC9</accession>
<feature type="region of interest" description="Disordered" evidence="1">
    <location>
        <begin position="325"/>
        <end position="358"/>
    </location>
</feature>
<feature type="region of interest" description="Disordered" evidence="1">
    <location>
        <begin position="155"/>
        <end position="245"/>
    </location>
</feature>
<sequence>KQNAKYRCPYCLMPLLFIAAGGTLALALRAAVRVLQRRKEDANHRDGYGKEEDFFFTDEDAGTSTSYRRADNRTLDLSCPVPEKACGEQSLHLSRQHLEAVAAEPEFVEDGPFEDLASVSSSEARRRATSIRKVREWDDTGATLDWIQAEAIDRDGSAGGASSGSGSGGVGSGGSGGGSGGSGGSGSSCGEDSRTLTGGRTATRSAASSSATSSSPSHQEAPPSPFSTPQSSRLHACGPTQGGTPAKTAFGSLVALESAGPKQQQQLQLVCGEWVAGKGGDVAAVCDIARGSGGGGAGAVAAARKGVSEAVAACSSTAGICSHDSGGSGAGDGSGGGGSGGVDAVGQGAGRDGVPLPALPFTEQEICDIHTNSNKKGGKKSDSNSCGTGETATSSSRHSSCSPAASAAHSSDPESEKQAKQHHPKHQPQPQQQHQRRSVSDPDPDPASASASASAAAAPAASAKPATTTTTSKTAPPPAAPSPSPARPRLTDLHAELEERRSAEAAAAAAAAQPLPPTILATRPPDPKSLLAIQKQVEALRLQHLQRQAQALLPAPAASRGAGQQPLQHMTQQQQPLQQQQQVHVQQVGMQQLQRDIAGGAYMLQAQQPVAGATGVPQMLHPSQLLQQKQQLLQQLLQRQLQQQQQATPGNMYQGYCKAASGGSTLTTAAATASAIATSTASHGAGLMPSRLLFFSAPSSPSPSPLRSAPQERALLVPSQETPATPAACAAYPCSPSSPLYGDRWPEEAVRAARMGTVQCQSRQRERGESPNRQPPEQQSQTQQLQQLQTRLLQQQQQQQQGAYQGAAAGVSNSALLPPSQLLATQHAAWGMQPQVTMQPAAQQAHQMGSPSRGQQGMPQAATRLMDAAAASMQAFGSPVSPPISPDDEKKRPRPPQSPIRAQHERLQQQQQLQQPLTVQELFALQQQQQRQLQGQQQQHSSSLPHAPAESAFARATAAAAAALAGSRRFSPSFHEPTSPPASPLIQAYHHSDSNNVANTTPLTAVDSVRRTQEWISSTASQQGHQHHQQQQQPGLANAPSFAHSLAVAAAKQLLGTSPIPIPAIIGPPAITASFAPSSPPRHTLPTAAIGGVSYTSSSPGSFRIPAGVTDAPAPAPTPQFPLAPGSNSPQDSMHHPPRPPPLQLQLLQSPSIARSLSPNQLDTLTSRVSGGGSSHGSRSNANSPSGRPRHSSTRRRQREQLLLLAQQKLAASQIPPSLLALYGSHLLQESGEQFVEAPKLPSGRAFFVPLKHEHRLDVSSERLSSRLSGGGSCQDAEELTSVRSLGTTTLGASTEGFGR</sequence>
<protein>
    <submittedName>
        <fullName evidence="2">Uncharacterized protein</fullName>
    </submittedName>
</protein>
<feature type="compositionally biased region" description="Low complexity" evidence="1">
    <location>
        <begin position="446"/>
        <end position="474"/>
    </location>
</feature>
<dbReference type="Proteomes" id="UP001054857">
    <property type="component" value="Unassembled WGS sequence"/>
</dbReference>
<dbReference type="GO" id="GO:0016020">
    <property type="term" value="C:membrane"/>
    <property type="evidence" value="ECO:0007669"/>
    <property type="project" value="TreeGrafter"/>
</dbReference>
<feature type="region of interest" description="Disordered" evidence="1">
    <location>
        <begin position="1265"/>
        <end position="1300"/>
    </location>
</feature>
<proteinExistence type="predicted"/>